<dbReference type="Proteomes" id="UP000034140">
    <property type="component" value="Unassembled WGS sequence"/>
</dbReference>
<evidence type="ECO:0000313" key="4">
    <source>
        <dbReference type="Proteomes" id="UP000034140"/>
    </source>
</evidence>
<keyword evidence="1" id="KW-1133">Transmembrane helix</keyword>
<feature type="transmembrane region" description="Helical" evidence="1">
    <location>
        <begin position="7"/>
        <end position="29"/>
    </location>
</feature>
<reference evidence="3 4" key="1">
    <citation type="journal article" date="2015" name="Nature">
        <title>rRNA introns, odd ribosomes, and small enigmatic genomes across a large radiation of phyla.</title>
        <authorList>
            <person name="Brown C.T."/>
            <person name="Hug L.A."/>
            <person name="Thomas B.C."/>
            <person name="Sharon I."/>
            <person name="Castelle C.J."/>
            <person name="Singh A."/>
            <person name="Wilkins M.J."/>
            <person name="Williams K.H."/>
            <person name="Banfield J.F."/>
        </authorList>
    </citation>
    <scope>NUCLEOTIDE SEQUENCE [LARGE SCALE GENOMIC DNA]</scope>
</reference>
<evidence type="ECO:0000313" key="3">
    <source>
        <dbReference type="EMBL" id="KKP92876.1"/>
    </source>
</evidence>
<name>A0A0G0DV60_9BACT</name>
<comment type="caution">
    <text evidence="3">The sequence shown here is derived from an EMBL/GenBank/DDBJ whole genome shotgun (WGS) entry which is preliminary data.</text>
</comment>
<dbReference type="EMBL" id="LBRE01000003">
    <property type="protein sequence ID" value="KKP92876.1"/>
    <property type="molecule type" value="Genomic_DNA"/>
</dbReference>
<organism evidence="3 4">
    <name type="scientific">candidate division WS6 bacterium GW2011_GWC1_36_11</name>
    <dbReference type="NCBI Taxonomy" id="1619090"/>
    <lineage>
        <taxon>Bacteria</taxon>
        <taxon>Candidatus Dojkabacteria</taxon>
    </lineage>
</organism>
<evidence type="ECO:0000256" key="1">
    <source>
        <dbReference type="SAM" id="Phobius"/>
    </source>
</evidence>
<sequence>MEKTSKKFWIITLTVPLTIIGMFIGYLIVTYANKYVQTNYGTKTISEIPSYDPTSSMYYGGVGMDSMSGTYIRNTTQEIIKTASMSMAADDIDITLTSIQDLETEYDASSTNLQDSGKGADRYVYLTIKVEESKFEELYNKLRALPGEFSYSSIGSSDVTESVTDLQSRLLNLQKLETQYNEILKSATTVDDILAVQKELATTRTDIEAIQTQLKNIDNQTSYSYITITISQSSTGTQLSDNEWRPIGILKEAGRTLVGFAKFLGTGLIYVLVFSPVIAAVVVPVVLILKKTKK</sequence>
<feature type="domain" description="DUF4349" evidence="2">
    <location>
        <begin position="77"/>
        <end position="286"/>
    </location>
</feature>
<keyword evidence="1" id="KW-0812">Transmembrane</keyword>
<accession>A0A0G0DV60</accession>
<proteinExistence type="predicted"/>
<dbReference type="InterPro" id="IPR025645">
    <property type="entry name" value="DUF4349"/>
</dbReference>
<dbReference type="Pfam" id="PF14257">
    <property type="entry name" value="DUF4349"/>
    <property type="match status" value="1"/>
</dbReference>
<feature type="transmembrane region" description="Helical" evidence="1">
    <location>
        <begin position="267"/>
        <end position="289"/>
    </location>
</feature>
<protein>
    <recommendedName>
        <fullName evidence="2">DUF4349 domain-containing protein</fullName>
    </recommendedName>
</protein>
<evidence type="ECO:0000259" key="2">
    <source>
        <dbReference type="Pfam" id="PF14257"/>
    </source>
</evidence>
<dbReference type="AlphaFoldDB" id="A0A0G0DV60"/>
<keyword evidence="1" id="KW-0472">Membrane</keyword>
<gene>
    <name evidence="3" type="ORF">UR96_C0003G0002</name>
</gene>